<comment type="caution">
    <text evidence="1">The sequence shown here is derived from an EMBL/GenBank/DDBJ whole genome shotgun (WGS) entry which is preliminary data.</text>
</comment>
<evidence type="ECO:0000313" key="1">
    <source>
        <dbReference type="EMBL" id="GAA2173608.1"/>
    </source>
</evidence>
<sequence length="263" mass="28245">MNDQDHAAFRRRREQSVQAAQGALALVRTAWIGESTTIEGVPGTWAPTPAGDGVALTATAADDISVDGRVVDGTVVVHPHDGMTPSRVRFDDTRTGYVLTRAEGVGVRIWDAESDAIARFEGFETYPYDPAWVLEGTFEATPGGIEASIGRSQGGERVERMVGTVHVQHDGHDLALLALGDGDTLQIVFADATTGDETYGVGRFLFVRPRRDGTVELDLNRAVVPPCAMSEQFNCPLPPAQNRLPFAVRAGERRPLLADAPVA</sequence>
<dbReference type="EMBL" id="BAAAQT010000005">
    <property type="protein sequence ID" value="GAA2173608.1"/>
    <property type="molecule type" value="Genomic_DNA"/>
</dbReference>
<dbReference type="RefSeq" id="WP_344342503.1">
    <property type="nucleotide sequence ID" value="NZ_BAAAQT010000005.1"/>
</dbReference>
<gene>
    <name evidence="1" type="ORF">GCM10009846_16300</name>
</gene>
<reference evidence="2" key="1">
    <citation type="journal article" date="2019" name="Int. J. Syst. Evol. Microbiol.">
        <title>The Global Catalogue of Microorganisms (GCM) 10K type strain sequencing project: providing services to taxonomists for standard genome sequencing and annotation.</title>
        <authorList>
            <consortium name="The Broad Institute Genomics Platform"/>
            <consortium name="The Broad Institute Genome Sequencing Center for Infectious Disease"/>
            <person name="Wu L."/>
            <person name="Ma J."/>
        </authorList>
    </citation>
    <scope>NUCLEOTIDE SEQUENCE [LARGE SCALE GENOMIC DNA]</scope>
    <source>
        <strain evidence="2">JCM 16026</strain>
    </source>
</reference>
<proteinExistence type="predicted"/>
<evidence type="ECO:0000313" key="2">
    <source>
        <dbReference type="Proteomes" id="UP001501599"/>
    </source>
</evidence>
<name>A0ABP5MJ76_9MICO</name>
<keyword evidence="2" id="KW-1185">Reference proteome</keyword>
<organism evidence="1 2">
    <name type="scientific">Agrococcus versicolor</name>
    <dbReference type="NCBI Taxonomy" id="501482"/>
    <lineage>
        <taxon>Bacteria</taxon>
        <taxon>Bacillati</taxon>
        <taxon>Actinomycetota</taxon>
        <taxon>Actinomycetes</taxon>
        <taxon>Micrococcales</taxon>
        <taxon>Microbacteriaceae</taxon>
        <taxon>Agrococcus</taxon>
    </lineage>
</organism>
<dbReference type="PANTHER" id="PTHR41913">
    <property type="entry name" value="DUF1684 DOMAIN-CONTAINING PROTEIN"/>
    <property type="match status" value="1"/>
</dbReference>
<dbReference type="Pfam" id="PF07920">
    <property type="entry name" value="DUF1684"/>
    <property type="match status" value="1"/>
</dbReference>
<dbReference type="Proteomes" id="UP001501599">
    <property type="component" value="Unassembled WGS sequence"/>
</dbReference>
<dbReference type="InterPro" id="IPR012467">
    <property type="entry name" value="DUF1684"/>
</dbReference>
<accession>A0ABP5MJ76</accession>
<protein>
    <submittedName>
        <fullName evidence="1">DUF1684 domain-containing protein</fullName>
    </submittedName>
</protein>
<dbReference type="PANTHER" id="PTHR41913:SF1">
    <property type="entry name" value="DUF1684 DOMAIN-CONTAINING PROTEIN"/>
    <property type="match status" value="1"/>
</dbReference>